<accession>A0AA40GGE1</accession>
<reference evidence="1" key="1">
    <citation type="submission" date="2021-10" db="EMBL/GenBank/DDBJ databases">
        <title>Melipona bicolor Genome sequencing and assembly.</title>
        <authorList>
            <person name="Araujo N.S."/>
            <person name="Arias M.C."/>
        </authorList>
    </citation>
    <scope>NUCLEOTIDE SEQUENCE</scope>
    <source>
        <strain evidence="1">USP_2M_L1-L4_2017</strain>
        <tissue evidence="1">Whole body</tissue>
    </source>
</reference>
<gene>
    <name evidence="1" type="ORF">K0M31_001853</name>
</gene>
<proteinExistence type="predicted"/>
<keyword evidence="2" id="KW-1185">Reference proteome</keyword>
<evidence type="ECO:0000313" key="1">
    <source>
        <dbReference type="EMBL" id="KAK1137341.1"/>
    </source>
</evidence>
<name>A0AA40GGE1_9HYME</name>
<dbReference type="EMBL" id="JAHYIQ010000001">
    <property type="protein sequence ID" value="KAK1137341.1"/>
    <property type="molecule type" value="Genomic_DNA"/>
</dbReference>
<dbReference type="AlphaFoldDB" id="A0AA40GGE1"/>
<sequence length="175" mass="19311">MSEAPKGRISAGTSSPVKEVKRSACERLDVDVNVDKLSATRMIGNNVRKFIFTDKVTKAASQFLLRCVSEYEEQMMRMIAKNERLNGKIDDYATAFGIGHGKIQQCHGAFAVDESFGYATDQARYRIHGKSRGGGLTRARQHATLTTGKWIKFPGDMLPLSVKNGRLGEKVPISS</sequence>
<protein>
    <submittedName>
        <fullName evidence="1">Uncharacterized protein</fullName>
    </submittedName>
</protein>
<organism evidence="1 2">
    <name type="scientific">Melipona bicolor</name>
    <dbReference type="NCBI Taxonomy" id="60889"/>
    <lineage>
        <taxon>Eukaryota</taxon>
        <taxon>Metazoa</taxon>
        <taxon>Ecdysozoa</taxon>
        <taxon>Arthropoda</taxon>
        <taxon>Hexapoda</taxon>
        <taxon>Insecta</taxon>
        <taxon>Pterygota</taxon>
        <taxon>Neoptera</taxon>
        <taxon>Endopterygota</taxon>
        <taxon>Hymenoptera</taxon>
        <taxon>Apocrita</taxon>
        <taxon>Aculeata</taxon>
        <taxon>Apoidea</taxon>
        <taxon>Anthophila</taxon>
        <taxon>Apidae</taxon>
        <taxon>Melipona</taxon>
    </lineage>
</organism>
<comment type="caution">
    <text evidence="1">The sequence shown here is derived from an EMBL/GenBank/DDBJ whole genome shotgun (WGS) entry which is preliminary data.</text>
</comment>
<dbReference type="Proteomes" id="UP001177670">
    <property type="component" value="Unassembled WGS sequence"/>
</dbReference>
<evidence type="ECO:0000313" key="2">
    <source>
        <dbReference type="Proteomes" id="UP001177670"/>
    </source>
</evidence>